<feature type="domain" description="Sulfotransferase" evidence="3">
    <location>
        <begin position="5"/>
        <end position="281"/>
    </location>
</feature>
<dbReference type="InterPro" id="IPR027417">
    <property type="entry name" value="P-loop_NTPase"/>
</dbReference>
<dbReference type="PANTHER" id="PTHR11783">
    <property type="entry name" value="SULFOTRANSFERASE SULT"/>
    <property type="match status" value="1"/>
</dbReference>
<dbReference type="EMBL" id="HBGE01102234">
    <property type="protein sequence ID" value="CAD9184150.1"/>
    <property type="molecule type" value="Transcribed_RNA"/>
</dbReference>
<dbReference type="AlphaFoldDB" id="A0A7S1S438"/>
<reference evidence="4" key="1">
    <citation type="submission" date="2021-01" db="EMBL/GenBank/DDBJ databases">
        <authorList>
            <person name="Corre E."/>
            <person name="Pelletier E."/>
            <person name="Niang G."/>
            <person name="Scheremetjew M."/>
            <person name="Finn R."/>
            <person name="Kale V."/>
            <person name="Holt S."/>
            <person name="Cochrane G."/>
            <person name="Meng A."/>
            <person name="Brown T."/>
            <person name="Cohen L."/>
        </authorList>
    </citation>
    <scope>NUCLEOTIDE SEQUENCE</scope>
    <source>
        <strain evidence="4">OF101</strain>
    </source>
</reference>
<evidence type="ECO:0000256" key="2">
    <source>
        <dbReference type="ARBA" id="ARBA00022679"/>
    </source>
</evidence>
<sequence length="294" mass="33099">METLDDDVVLSSYPKAGTTWIHNILYCLLRMDESGAFMHERADDLGGNSQIYPDAVPLEPPSQATRRFGSASFNGIQQQPRPRLFSTHMREGMLPTALEGRGRLVYMMRNPKDTLTSLHFFLQKVAELTPKEYRKAEFTKGLVEEGWLGSGDGQTGSYHRFNAWPEESNYWWCGSYYGHVRGMSALLGALGDRAAVVYYERLQEDLAGELRRLGGFLGVPMSDAKVEAIVKHVSKDSMASRLQSYGRGALVRKGVVGDHAHHLTDEHWKQMDLWFAERLQGVEIAAPLVKYMAP</sequence>
<dbReference type="InterPro" id="IPR000863">
    <property type="entry name" value="Sulfotransferase_dom"/>
</dbReference>
<proteinExistence type="inferred from homology"/>
<comment type="similarity">
    <text evidence="1">Belongs to the sulfotransferase 1 family.</text>
</comment>
<gene>
    <name evidence="4" type="ORF">ACAT0790_LOCUS60922</name>
</gene>
<protein>
    <recommendedName>
        <fullName evidence="3">Sulfotransferase domain-containing protein</fullName>
    </recommendedName>
</protein>
<evidence type="ECO:0000259" key="3">
    <source>
        <dbReference type="Pfam" id="PF00685"/>
    </source>
</evidence>
<accession>A0A7S1S438</accession>
<name>A0A7S1S438_ALECA</name>
<dbReference type="Pfam" id="PF00685">
    <property type="entry name" value="Sulfotransfer_1"/>
    <property type="match status" value="1"/>
</dbReference>
<organism evidence="4">
    <name type="scientific">Alexandrium catenella</name>
    <name type="common">Red tide dinoflagellate</name>
    <name type="synonym">Gonyaulax catenella</name>
    <dbReference type="NCBI Taxonomy" id="2925"/>
    <lineage>
        <taxon>Eukaryota</taxon>
        <taxon>Sar</taxon>
        <taxon>Alveolata</taxon>
        <taxon>Dinophyceae</taxon>
        <taxon>Gonyaulacales</taxon>
        <taxon>Pyrocystaceae</taxon>
        <taxon>Alexandrium</taxon>
    </lineage>
</organism>
<keyword evidence="2" id="KW-0808">Transferase</keyword>
<evidence type="ECO:0000313" key="4">
    <source>
        <dbReference type="EMBL" id="CAD9184150.1"/>
    </source>
</evidence>
<dbReference type="SUPFAM" id="SSF52540">
    <property type="entry name" value="P-loop containing nucleoside triphosphate hydrolases"/>
    <property type="match status" value="1"/>
</dbReference>
<dbReference type="Gene3D" id="3.40.50.300">
    <property type="entry name" value="P-loop containing nucleotide triphosphate hydrolases"/>
    <property type="match status" value="1"/>
</dbReference>
<dbReference type="GO" id="GO:0008146">
    <property type="term" value="F:sulfotransferase activity"/>
    <property type="evidence" value="ECO:0007669"/>
    <property type="project" value="InterPro"/>
</dbReference>
<evidence type="ECO:0000256" key="1">
    <source>
        <dbReference type="ARBA" id="ARBA00005771"/>
    </source>
</evidence>